<keyword evidence="4" id="KW-1185">Reference proteome</keyword>
<dbReference type="OrthoDB" id="3270220at2759"/>
<gene>
    <name evidence="3" type="ORF">GSI_09001</name>
</gene>
<evidence type="ECO:0000313" key="3">
    <source>
        <dbReference type="EMBL" id="PIL28954.1"/>
    </source>
</evidence>
<feature type="region of interest" description="Disordered" evidence="1">
    <location>
        <begin position="25"/>
        <end position="57"/>
    </location>
</feature>
<reference evidence="3 4" key="1">
    <citation type="journal article" date="2015" name="Sci. Rep.">
        <title>Chromosome-level genome map provides insights into diverse defense mechanisms in the medicinal fungus Ganoderma sinense.</title>
        <authorList>
            <person name="Zhu Y."/>
            <person name="Xu J."/>
            <person name="Sun C."/>
            <person name="Zhou S."/>
            <person name="Xu H."/>
            <person name="Nelson D.R."/>
            <person name="Qian J."/>
            <person name="Song J."/>
            <person name="Luo H."/>
            <person name="Xiang L."/>
            <person name="Li Y."/>
            <person name="Xu Z."/>
            <person name="Ji A."/>
            <person name="Wang L."/>
            <person name="Lu S."/>
            <person name="Hayward A."/>
            <person name="Sun W."/>
            <person name="Li X."/>
            <person name="Schwartz D.C."/>
            <person name="Wang Y."/>
            <person name="Chen S."/>
        </authorList>
    </citation>
    <scope>NUCLEOTIDE SEQUENCE [LARGE SCALE GENOMIC DNA]</scope>
    <source>
        <strain evidence="3 4">ZZ0214-1</strain>
    </source>
</reference>
<evidence type="ECO:0008006" key="5">
    <source>
        <dbReference type="Google" id="ProtNLM"/>
    </source>
</evidence>
<dbReference type="AlphaFoldDB" id="A0A2G8S5F0"/>
<protein>
    <recommendedName>
        <fullName evidence="5">F-box domain-containing protein</fullName>
    </recommendedName>
</protein>
<proteinExistence type="predicted"/>
<dbReference type="InterPro" id="IPR032675">
    <property type="entry name" value="LRR_dom_sf"/>
</dbReference>
<dbReference type="Proteomes" id="UP000230002">
    <property type="component" value="Unassembled WGS sequence"/>
</dbReference>
<evidence type="ECO:0000313" key="4">
    <source>
        <dbReference type="Proteomes" id="UP000230002"/>
    </source>
</evidence>
<feature type="compositionally biased region" description="Basic residues" evidence="1">
    <location>
        <begin position="36"/>
        <end position="45"/>
    </location>
</feature>
<evidence type="ECO:0000256" key="1">
    <source>
        <dbReference type="SAM" id="MobiDB-lite"/>
    </source>
</evidence>
<dbReference type="EMBL" id="AYKW01000023">
    <property type="protein sequence ID" value="PIL28954.1"/>
    <property type="molecule type" value="Genomic_DNA"/>
</dbReference>
<sequence length="574" mass="65949">MFSRAWVTLSSLIFPWSYFPSCQSQTRPSDPDRGHSPPRKHRKHAATPDPGPTPRLQPIEAVNLDVFRLIVDELHGDGGSLHNFSLASHRLRNLALPLLFSHCKWDIRHLPHERRPSGVPPDSIRHLARHLKHIGPFHVGKDADSFQDILGRFSGVSSVTFKWTLGALPWEVVKFCLATPRITSITLDAGSVDLMEVPPYPLDDPVSTSLKTFVFTTTMWREYENEMAPVRYRGRVRDMKKVFDLERECLRAVMLCINATATSLTLPVESTPILDMAKVSWPCLRELHLHGRFRDMAQALSLQELLPTLTSLETLSILAARLKELKRPAVLSKASPLSPSHPPVLPALRSLTLAYPDPEDGIFSLDVTGLTHLSLRDWPRFYNLFAYSGRLRYRWCTAIHTPMQCLSILKRMEMPNLTSLELVYMTPTAGADRDLLFHIIRSYPRLTRLEIHRYRLKRTERVPYLLIARTLSAIKSLRVVRLNLDFEDDHQAYCGDVQHRQVWYDTLTRRKGPEIVNIMQTCPQLEHVALLYHGHPSSTWAEFRPARYPGPKVVVEYDPQHIDSEMMRRTWRTT</sequence>
<dbReference type="Gene3D" id="3.80.10.10">
    <property type="entry name" value="Ribonuclease Inhibitor"/>
    <property type="match status" value="1"/>
</dbReference>
<organism evidence="3 4">
    <name type="scientific">Ganoderma sinense ZZ0214-1</name>
    <dbReference type="NCBI Taxonomy" id="1077348"/>
    <lineage>
        <taxon>Eukaryota</taxon>
        <taxon>Fungi</taxon>
        <taxon>Dikarya</taxon>
        <taxon>Basidiomycota</taxon>
        <taxon>Agaricomycotina</taxon>
        <taxon>Agaricomycetes</taxon>
        <taxon>Polyporales</taxon>
        <taxon>Polyporaceae</taxon>
        <taxon>Ganoderma</taxon>
    </lineage>
</organism>
<comment type="caution">
    <text evidence="3">The sequence shown here is derived from an EMBL/GenBank/DDBJ whole genome shotgun (WGS) entry which is preliminary data.</text>
</comment>
<accession>A0A2G8S5F0</accession>
<name>A0A2G8S5F0_9APHY</name>
<keyword evidence="2" id="KW-0732">Signal</keyword>
<dbReference type="SUPFAM" id="SSF52047">
    <property type="entry name" value="RNI-like"/>
    <property type="match status" value="1"/>
</dbReference>
<feature type="chain" id="PRO_5013876655" description="F-box domain-containing protein" evidence="2">
    <location>
        <begin position="25"/>
        <end position="574"/>
    </location>
</feature>
<evidence type="ECO:0000256" key="2">
    <source>
        <dbReference type="SAM" id="SignalP"/>
    </source>
</evidence>
<feature type="signal peptide" evidence="2">
    <location>
        <begin position="1"/>
        <end position="24"/>
    </location>
</feature>